<name>A0ABN9LUV4_9NEOB</name>
<dbReference type="Proteomes" id="UP001176940">
    <property type="component" value="Unassembled WGS sequence"/>
</dbReference>
<accession>A0ABN9LUV4</accession>
<gene>
    <name evidence="2" type="ORF">RIMI_LOCUS13037751</name>
</gene>
<organism evidence="2 3">
    <name type="scientific">Ranitomeya imitator</name>
    <name type="common">mimic poison frog</name>
    <dbReference type="NCBI Taxonomy" id="111125"/>
    <lineage>
        <taxon>Eukaryota</taxon>
        <taxon>Metazoa</taxon>
        <taxon>Chordata</taxon>
        <taxon>Craniata</taxon>
        <taxon>Vertebrata</taxon>
        <taxon>Euteleostomi</taxon>
        <taxon>Amphibia</taxon>
        <taxon>Batrachia</taxon>
        <taxon>Anura</taxon>
        <taxon>Neobatrachia</taxon>
        <taxon>Hyloidea</taxon>
        <taxon>Dendrobatidae</taxon>
        <taxon>Dendrobatinae</taxon>
        <taxon>Ranitomeya</taxon>
    </lineage>
</organism>
<comment type="caution">
    <text evidence="2">The sequence shown here is derived from an EMBL/GenBank/DDBJ whole genome shotgun (WGS) entry which is preliminary data.</text>
</comment>
<protein>
    <submittedName>
        <fullName evidence="2">Uncharacterized protein</fullName>
    </submittedName>
</protein>
<feature type="compositionally biased region" description="Polar residues" evidence="1">
    <location>
        <begin position="535"/>
        <end position="544"/>
    </location>
</feature>
<feature type="region of interest" description="Disordered" evidence="1">
    <location>
        <begin position="375"/>
        <end position="407"/>
    </location>
</feature>
<feature type="compositionally biased region" description="Basic residues" evidence="1">
    <location>
        <begin position="522"/>
        <end position="534"/>
    </location>
</feature>
<dbReference type="EMBL" id="CAUEEQ010031745">
    <property type="protein sequence ID" value="CAJ0950471.1"/>
    <property type="molecule type" value="Genomic_DNA"/>
</dbReference>
<feature type="region of interest" description="Disordered" evidence="1">
    <location>
        <begin position="222"/>
        <end position="321"/>
    </location>
</feature>
<evidence type="ECO:0000256" key="1">
    <source>
        <dbReference type="SAM" id="MobiDB-lite"/>
    </source>
</evidence>
<sequence length="544" mass="60183">MSVNAGPPDACSHRWDFIKCPPLCCNIWTLRVECCGGLIQMSVISVVHKKTWTVVHQRSGSEFHQCLPQVAHGRCFFFTGLKYTEFFMDIVDTFNHLIPSEHLDDALFLGDNLESEGCDDFAASQHAIEDSLKNMLSDKDPMLGSASTQFCLPVLDNAEPNFQLPTTTAVLPLRNRSGIAAAVPQQFSMQGVGLDDIMDVGVDKVSVNDVEDLILSDKNVDKLDEASRKSVRKSPRLKAQESTRSLRQSTAEKSSNPVQVSSPKKTKFSRKDTAVDKVKEEEDLLQIETNDVRNRGTIPLEETSTSPESSRRSTRIANKDNINTSENKTTAECLSPVNDLLSNTEYILEKAGDKADILHDDVLSLLHENSNKVVDEMTERDSSNSEGQHASGQALAAPSDDKEYSSYLPEDKKTEKIYDKVHQELALLSGVECNLDVKAVVHPEMNDECMLQNADKGPTQGSNIETRFISSEIIDPSIKLNTETDISALESSIQNPAGSWKREEKVQVSQNEITAENDINKNKSRNRKGVKKVKLTSSKLPVGG</sequence>
<keyword evidence="3" id="KW-1185">Reference proteome</keyword>
<feature type="region of interest" description="Disordered" evidence="1">
    <location>
        <begin position="495"/>
        <end position="544"/>
    </location>
</feature>
<reference evidence="2" key="1">
    <citation type="submission" date="2023-07" db="EMBL/GenBank/DDBJ databases">
        <authorList>
            <person name="Stuckert A."/>
        </authorList>
    </citation>
    <scope>NUCLEOTIDE SEQUENCE</scope>
</reference>
<proteinExistence type="predicted"/>
<evidence type="ECO:0000313" key="2">
    <source>
        <dbReference type="EMBL" id="CAJ0950471.1"/>
    </source>
</evidence>
<feature type="compositionally biased region" description="Basic and acidic residues" evidence="1">
    <location>
        <begin position="269"/>
        <end position="280"/>
    </location>
</feature>
<evidence type="ECO:0000313" key="3">
    <source>
        <dbReference type="Proteomes" id="UP001176940"/>
    </source>
</evidence>
<feature type="compositionally biased region" description="Polar residues" evidence="1">
    <location>
        <begin position="240"/>
        <end position="263"/>
    </location>
</feature>